<protein>
    <recommendedName>
        <fullName evidence="4">C2H2-type domain-containing protein</fullName>
    </recommendedName>
</protein>
<dbReference type="EMBL" id="CM032181">
    <property type="protein sequence ID" value="KAG7098335.1"/>
    <property type="molecule type" value="Genomic_DNA"/>
</dbReference>
<reference evidence="2" key="1">
    <citation type="journal article" date="2021" name="Genome Biol. Evol.">
        <title>The assembled and annotated genome of the fairy-ring fungus Marasmius oreades.</title>
        <authorList>
            <person name="Hiltunen M."/>
            <person name="Ament-Velasquez S.L."/>
            <person name="Johannesson H."/>
        </authorList>
    </citation>
    <scope>NUCLEOTIDE SEQUENCE</scope>
    <source>
        <strain evidence="2">03SP1</strain>
    </source>
</reference>
<sequence length="911" mass="104366">MTSNLKRKCKFECTVCWKYRGSTTQALRLHQSHTGCGEELRIRTEANPQRRKPVCGFGNIFQSASPKHNQTQDSPPPDFSGTHDFPTHDFPTPKRRRVEMEEVEDEGDPAICDPRRFISVDFTGAGAVLEGDFDTRTFFDKLKDEKIEKGETMWLPFQSRDEWELARWLMMSGVTHNDLDELLKLSIVQNGIEPSFRNKRQFFKIIDELPKVRGGWRCQELAVTGNILERDEIGSEKPKTEVLELWMRDPVECIRELMQDPRFTNSMRYAPEKVYTDASMSTRTYSEMWTADWWWATQKLLPQGATIVPVILASDKTQLSTFSGDKSAWPVYLTIGNISASVRKKPSEGASVLIGYIPVSKLECFTSDVRSLQGYRLFHESMRILLASLVEAGDPIKGGLEMLCADGNVRKVYPLLAAYIADFPEQCLVVGCQERRCPKCLAKGDQLGDPLHSVLRDPEKTLEALKESARGNRESAHRYGLRDITPFWRDLPLCNIFHCFTPDILHQLHKGVFKDHMTKWSTESVFQPNQSARNAEVDIRFQSMPRHSDLRHFKKGISLITQWTGNEYKQMEKILLGVIAGAVPRDVVVCMRGVLDFIHYAQLDFHTDHSLEKMKDALCTFHDHKEAAFLHSGIREHFNIPKIHATKHYVPMIKSHGVAGGFNTEWSERLHIDFAKNAYRASNRREFIKQMARWLDRRESIQSFARFLSWSLDEPVKEITPRKHGEEGNNEGAERGDAECDSDDEQLPSINKHPLESTCFFAKRPPLLVDLSTLENDYGCDRFVYCLEKFLVDRRMRRDDYWDTRPGRYEVYKRFQISVPPIPEVPSKTFTDTVHATPSSKHNHQHVPARFDTVLAQEKLDEDSHAVGLKGDLICGYCLCSKLISKSEVCGLDRFAPSSLFQIASASSPFP</sequence>
<organism evidence="2 3">
    <name type="scientific">Marasmius oreades</name>
    <name type="common">fairy-ring Marasmius</name>
    <dbReference type="NCBI Taxonomy" id="181124"/>
    <lineage>
        <taxon>Eukaryota</taxon>
        <taxon>Fungi</taxon>
        <taxon>Dikarya</taxon>
        <taxon>Basidiomycota</taxon>
        <taxon>Agaricomycotina</taxon>
        <taxon>Agaricomycetes</taxon>
        <taxon>Agaricomycetidae</taxon>
        <taxon>Agaricales</taxon>
        <taxon>Marasmiineae</taxon>
        <taxon>Marasmiaceae</taxon>
        <taxon>Marasmius</taxon>
    </lineage>
</organism>
<evidence type="ECO:0000313" key="3">
    <source>
        <dbReference type="Proteomes" id="UP001049176"/>
    </source>
</evidence>
<keyword evidence="3" id="KW-1185">Reference proteome</keyword>
<feature type="compositionally biased region" description="Basic and acidic residues" evidence="1">
    <location>
        <begin position="719"/>
        <end position="738"/>
    </location>
</feature>
<feature type="compositionally biased region" description="Polar residues" evidence="1">
    <location>
        <begin position="60"/>
        <end position="73"/>
    </location>
</feature>
<dbReference type="AlphaFoldDB" id="A0A9P7V0Y9"/>
<evidence type="ECO:0008006" key="4">
    <source>
        <dbReference type="Google" id="ProtNLM"/>
    </source>
</evidence>
<comment type="caution">
    <text evidence="2">The sequence shown here is derived from an EMBL/GenBank/DDBJ whole genome shotgun (WGS) entry which is preliminary data.</text>
</comment>
<dbReference type="Proteomes" id="UP001049176">
    <property type="component" value="Chromosome 1"/>
</dbReference>
<evidence type="ECO:0000313" key="2">
    <source>
        <dbReference type="EMBL" id="KAG7098335.1"/>
    </source>
</evidence>
<dbReference type="KEGG" id="more:E1B28_000296"/>
<dbReference type="GeneID" id="66069372"/>
<gene>
    <name evidence="2" type="ORF">E1B28_000296</name>
</gene>
<dbReference type="RefSeq" id="XP_043014805.1">
    <property type="nucleotide sequence ID" value="XM_043146105.1"/>
</dbReference>
<dbReference type="InterPro" id="IPR041078">
    <property type="entry name" value="Plavaka"/>
</dbReference>
<feature type="region of interest" description="Disordered" evidence="1">
    <location>
        <begin position="50"/>
        <end position="96"/>
    </location>
</feature>
<dbReference type="OrthoDB" id="2418900at2759"/>
<accession>A0A9P7V0Y9</accession>
<name>A0A9P7V0Y9_9AGAR</name>
<proteinExistence type="predicted"/>
<evidence type="ECO:0000256" key="1">
    <source>
        <dbReference type="SAM" id="MobiDB-lite"/>
    </source>
</evidence>
<feature type="region of interest" description="Disordered" evidence="1">
    <location>
        <begin position="719"/>
        <end position="744"/>
    </location>
</feature>
<dbReference type="Pfam" id="PF18759">
    <property type="entry name" value="Plavaka"/>
    <property type="match status" value="1"/>
</dbReference>